<dbReference type="EMBL" id="AP018316">
    <property type="protein sequence ID" value="BAZ87853.1"/>
    <property type="molecule type" value="Genomic_DNA"/>
</dbReference>
<dbReference type="OrthoDB" id="110463at2"/>
<feature type="domain" description="Spore protein YkvP/CgeB glycosyl transferase-like" evidence="1">
    <location>
        <begin position="197"/>
        <end position="331"/>
    </location>
</feature>
<dbReference type="SUPFAM" id="SSF53756">
    <property type="entry name" value="UDP-Glycosyltransferase/glycogen phosphorylase"/>
    <property type="match status" value="1"/>
</dbReference>
<dbReference type="KEGG" id="dcm:NIES806_40850"/>
<reference evidence="2 3" key="1">
    <citation type="submission" date="2017-06" db="EMBL/GenBank/DDBJ databases">
        <title>Genome sequencing of cyanobaciteial culture collection at National Institute for Environmental Studies (NIES).</title>
        <authorList>
            <person name="Hirose Y."/>
            <person name="Shimura Y."/>
            <person name="Fujisawa T."/>
            <person name="Nakamura Y."/>
            <person name="Kawachi M."/>
        </authorList>
    </citation>
    <scope>NUCLEOTIDE SEQUENCE [LARGE SCALE GENOMIC DNA]</scope>
    <source>
        <strain evidence="2 3">NIES-806</strain>
    </source>
</reference>
<dbReference type="RefSeq" id="WP_096670092.1">
    <property type="nucleotide sequence ID" value="NZ_AP018316.1"/>
</dbReference>
<sequence length="338" mass="38457">MKLLIIGLSGTTHIGGTFLKVAKNLHLEPRFISVDLAYEAPKWLKTINWHLRGRYPSNLNTFSQDVVKQCVNLQPQWLLTTGIAAINHLALQQIGQMGIKRFNFLTDDPFNRAHYAPWFFKALPHYDVVFSPRRANIQDLLNAGCSRVEYLPFGYDDELFYPEDPSNINLDTTVPDVVFAGGADRDRVPYMSALIQSGINLALYGGYWEKYPETKAHTQGQADVPTLRLAITSAKISLCLVRRANRDGNCMRTFEVPAIGSCMLTEDTQEHREIFGQEGEAVVYFNTISEMLEKTHWLLDHDQERQRLAKNAHLLITQGNHTYSDRLKTMLSNDLISK</sequence>
<gene>
    <name evidence="2" type="ORF">NIES806_40850</name>
</gene>
<dbReference type="Proteomes" id="UP000218702">
    <property type="component" value="Chromosome"/>
</dbReference>
<accession>A0A1Z4V8Z6</accession>
<name>A0A1Z4V8Z6_9CYAN</name>
<evidence type="ECO:0000313" key="3">
    <source>
        <dbReference type="Proteomes" id="UP000218702"/>
    </source>
</evidence>
<dbReference type="AlphaFoldDB" id="A0A1Z4V8Z6"/>
<protein>
    <recommendedName>
        <fullName evidence="1">Spore protein YkvP/CgeB glycosyl transferase-like domain-containing protein</fullName>
    </recommendedName>
</protein>
<proteinExistence type="predicted"/>
<evidence type="ECO:0000313" key="2">
    <source>
        <dbReference type="EMBL" id="BAZ87853.1"/>
    </source>
</evidence>
<evidence type="ECO:0000259" key="1">
    <source>
        <dbReference type="Pfam" id="PF13524"/>
    </source>
</evidence>
<dbReference type="InterPro" id="IPR055259">
    <property type="entry name" value="YkvP/CgeB_Glyco_trans-like"/>
</dbReference>
<dbReference type="Pfam" id="PF13524">
    <property type="entry name" value="Glyco_trans_1_2"/>
    <property type="match status" value="1"/>
</dbReference>
<organism evidence="2 3">
    <name type="scientific">Dolichospermum compactum NIES-806</name>
    <dbReference type="NCBI Taxonomy" id="1973481"/>
    <lineage>
        <taxon>Bacteria</taxon>
        <taxon>Bacillati</taxon>
        <taxon>Cyanobacteriota</taxon>
        <taxon>Cyanophyceae</taxon>
        <taxon>Nostocales</taxon>
        <taxon>Aphanizomenonaceae</taxon>
        <taxon>Dolichospermum</taxon>
        <taxon>Dolichospermum compactum</taxon>
    </lineage>
</organism>
<keyword evidence="3" id="KW-1185">Reference proteome</keyword>